<protein>
    <submittedName>
        <fullName evidence="4">ABC transporter substrate-binding protein</fullName>
    </submittedName>
</protein>
<dbReference type="Pfam" id="PF13458">
    <property type="entry name" value="Peripla_BP_6"/>
    <property type="match status" value="1"/>
</dbReference>
<dbReference type="Proteomes" id="UP000650424">
    <property type="component" value="Unassembled WGS sequence"/>
</dbReference>
<dbReference type="PANTHER" id="PTHR47235:SF1">
    <property type="entry name" value="BLR6548 PROTEIN"/>
    <property type="match status" value="1"/>
</dbReference>
<comment type="similarity">
    <text evidence="1">Belongs to the leucine-binding protein family.</text>
</comment>
<organism evidence="4 5">
    <name type="scientific">Undibacterium hunanense</name>
    <dbReference type="NCBI Taxonomy" id="2762292"/>
    <lineage>
        <taxon>Bacteria</taxon>
        <taxon>Pseudomonadati</taxon>
        <taxon>Pseudomonadota</taxon>
        <taxon>Betaproteobacteria</taxon>
        <taxon>Burkholderiales</taxon>
        <taxon>Oxalobacteraceae</taxon>
        <taxon>Undibacterium</taxon>
    </lineage>
</organism>
<comment type="caution">
    <text evidence="4">The sequence shown here is derived from an EMBL/GenBank/DDBJ whole genome shotgun (WGS) entry which is preliminary data.</text>
</comment>
<dbReference type="SUPFAM" id="SSF53822">
    <property type="entry name" value="Periplasmic binding protein-like I"/>
    <property type="match status" value="1"/>
</dbReference>
<feature type="domain" description="Leucine-binding protein" evidence="3">
    <location>
        <begin position="52"/>
        <end position="392"/>
    </location>
</feature>
<keyword evidence="5" id="KW-1185">Reference proteome</keyword>
<dbReference type="PANTHER" id="PTHR47235">
    <property type="entry name" value="BLR6548 PROTEIN"/>
    <property type="match status" value="1"/>
</dbReference>
<keyword evidence="2" id="KW-0732">Signal</keyword>
<dbReference type="InterPro" id="IPR028081">
    <property type="entry name" value="Leu-bd"/>
</dbReference>
<evidence type="ECO:0000259" key="3">
    <source>
        <dbReference type="Pfam" id="PF13458"/>
    </source>
</evidence>
<dbReference type="CDD" id="cd06326">
    <property type="entry name" value="PBP1_ABC_ligand_binding-like"/>
    <property type="match status" value="1"/>
</dbReference>
<accession>A0ABR6ZPR7</accession>
<evidence type="ECO:0000313" key="4">
    <source>
        <dbReference type="EMBL" id="MBC3917490.1"/>
    </source>
</evidence>
<dbReference type="Gene3D" id="3.40.50.2300">
    <property type="match status" value="2"/>
</dbReference>
<evidence type="ECO:0000256" key="2">
    <source>
        <dbReference type="ARBA" id="ARBA00022729"/>
    </source>
</evidence>
<evidence type="ECO:0000313" key="5">
    <source>
        <dbReference type="Proteomes" id="UP000650424"/>
    </source>
</evidence>
<dbReference type="EMBL" id="JACOGF010000003">
    <property type="protein sequence ID" value="MBC3917490.1"/>
    <property type="molecule type" value="Genomic_DNA"/>
</dbReference>
<gene>
    <name evidence="4" type="ORF">H8L32_08400</name>
</gene>
<sequence length="398" mass="43080">MKKLNTVKQLVEFGFADFSRVKVKAKIGVALVLMAMAHAHAETGVTDRKILLGQSAAFSGPAAQLGIQLNLGAKTYFDQVNSTGGVYGRKIEIIQKDDKYEADTAAANTKALIETDGVFALFGYVGTATSNAALPIFSQAKVPFFAPFTGAQSLREPFNRQIFHVRASYYDETEHLVDRLANLGTKSIAVFYQNDAYGKAGLAGVELAMKKRNLQLSETVTVERNSTDVTAAVAKLLPKRPDAIIQISTYAASSALIKEMHKASYTGMFYNVSFVGSQALADTLDKDGVGVVVSQVTPFPWSGSIPLVAEYTKNLDKAGVKNLNFSSFEGYIAAKVFVEGLKRAGPALTREKLVSALETINRGSYDLGGYDISFSPSNHNGSKYVDMTVISKDKKFRN</sequence>
<proteinExistence type="inferred from homology"/>
<reference evidence="4 5" key="1">
    <citation type="submission" date="2020-08" db="EMBL/GenBank/DDBJ databases">
        <title>Novel species isolated from subtropical streams in China.</title>
        <authorList>
            <person name="Lu H."/>
        </authorList>
    </citation>
    <scope>NUCLEOTIDE SEQUENCE [LARGE SCALE GENOMIC DNA]</scope>
    <source>
        <strain evidence="4 5">CY18W</strain>
    </source>
</reference>
<evidence type="ECO:0000256" key="1">
    <source>
        <dbReference type="ARBA" id="ARBA00010062"/>
    </source>
</evidence>
<name>A0ABR6ZPR7_9BURK</name>
<dbReference type="InterPro" id="IPR028082">
    <property type="entry name" value="Peripla_BP_I"/>
</dbReference>